<feature type="compositionally biased region" description="Basic and acidic residues" evidence="1">
    <location>
        <begin position="226"/>
        <end position="236"/>
    </location>
</feature>
<evidence type="ECO:0000313" key="4">
    <source>
        <dbReference type="Proteomes" id="UP000319792"/>
    </source>
</evidence>
<evidence type="ECO:0000256" key="2">
    <source>
        <dbReference type="SAM" id="Phobius"/>
    </source>
</evidence>
<reference evidence="3 4" key="2">
    <citation type="submission" date="2019-08" db="EMBL/GenBank/DDBJ databases">
        <title>Tsukamurella conjunctivitidis sp. nov., Tsukamurella assacharolytica sp. nov. and Tsukamurella sputae sp. nov. isolated from patients with conjunctivitis, bacteraemia (lymphoma) and respiratory infection (sputum) in Hong Kong.</title>
        <authorList>
            <person name="Fok K.M.N."/>
            <person name="Fong J.Y.H."/>
        </authorList>
    </citation>
    <scope>NUCLEOTIDE SEQUENCE [LARGE SCALE GENOMIC DNA]</scope>
    <source>
        <strain evidence="3 4">HKU70</strain>
    </source>
</reference>
<evidence type="ECO:0000313" key="3">
    <source>
        <dbReference type="EMBL" id="TWS21892.1"/>
    </source>
</evidence>
<feature type="region of interest" description="Disordered" evidence="1">
    <location>
        <begin position="214"/>
        <end position="236"/>
    </location>
</feature>
<name>A0A5C5RH30_9ACTN</name>
<reference evidence="3 4" key="1">
    <citation type="submission" date="2019-06" db="EMBL/GenBank/DDBJ databases">
        <authorList>
            <person name="Teng J.L.L."/>
            <person name="Lee H.H."/>
            <person name="Lau S.K.P."/>
            <person name="Woo P.C.Y."/>
        </authorList>
    </citation>
    <scope>NUCLEOTIDE SEQUENCE [LARGE SCALE GENOMIC DNA]</scope>
    <source>
        <strain evidence="3 4">HKU70</strain>
    </source>
</reference>
<feature type="transmembrane region" description="Helical" evidence="2">
    <location>
        <begin position="59"/>
        <end position="78"/>
    </location>
</feature>
<feature type="transmembrane region" description="Helical" evidence="2">
    <location>
        <begin position="84"/>
        <end position="102"/>
    </location>
</feature>
<keyword evidence="4" id="KW-1185">Reference proteome</keyword>
<evidence type="ECO:0000256" key="1">
    <source>
        <dbReference type="SAM" id="MobiDB-lite"/>
    </source>
</evidence>
<keyword evidence="2" id="KW-0812">Transmembrane</keyword>
<dbReference type="OrthoDB" id="4775552at2"/>
<feature type="transmembrane region" description="Helical" evidence="2">
    <location>
        <begin position="12"/>
        <end position="30"/>
    </location>
</feature>
<accession>A0A5C5RH30</accession>
<dbReference type="PROSITE" id="PS51257">
    <property type="entry name" value="PROKAR_LIPOPROTEIN"/>
    <property type="match status" value="1"/>
</dbReference>
<protein>
    <submittedName>
        <fullName evidence="3">Uncharacterized protein</fullName>
    </submittedName>
</protein>
<comment type="caution">
    <text evidence="3">The sequence shown here is derived from an EMBL/GenBank/DDBJ whole genome shotgun (WGS) entry which is preliminary data.</text>
</comment>
<sequence length="236" mass="25087">MTRVLMGPPASRWWIAYLLVFGACLVEALVTRRWGIAALVVAVLAVGLVTTAGSLRLQVAVHVLACGLAAVSVVIAHLEGRTFWVVFGALATLILGALVPLARREGSGGRIRTEELVGRTVPQAERLLGYPRNLQPGGLGVPVVVAVPYGPSPDGADPRRRARLVVTAVSVDPAGRWIAFGVAPVAFAPRVDRRIRAGLQQELNARVGGFPADLRLERPSTPMRRATKDSRCSISA</sequence>
<dbReference type="RefSeq" id="WP_146437620.1">
    <property type="nucleotide sequence ID" value="NZ_VIGV01000014.1"/>
</dbReference>
<dbReference type="AlphaFoldDB" id="A0A5C5RH30"/>
<organism evidence="3 4">
    <name type="scientific">Tsukamurella sputi</name>
    <dbReference type="NCBI Taxonomy" id="2591848"/>
    <lineage>
        <taxon>Bacteria</taxon>
        <taxon>Bacillati</taxon>
        <taxon>Actinomycetota</taxon>
        <taxon>Actinomycetes</taxon>
        <taxon>Mycobacteriales</taxon>
        <taxon>Tsukamurellaceae</taxon>
        <taxon>Tsukamurella</taxon>
    </lineage>
</organism>
<gene>
    <name evidence="3" type="ORF">FK268_22135</name>
</gene>
<keyword evidence="2" id="KW-1133">Transmembrane helix</keyword>
<dbReference type="Proteomes" id="UP000319792">
    <property type="component" value="Unassembled WGS sequence"/>
</dbReference>
<feature type="transmembrane region" description="Helical" evidence="2">
    <location>
        <begin position="36"/>
        <end position="52"/>
    </location>
</feature>
<keyword evidence="2" id="KW-0472">Membrane</keyword>
<dbReference type="EMBL" id="VIGV01000014">
    <property type="protein sequence ID" value="TWS21892.1"/>
    <property type="molecule type" value="Genomic_DNA"/>
</dbReference>
<proteinExistence type="predicted"/>